<dbReference type="InterPro" id="IPR050177">
    <property type="entry name" value="Lipid_A_modif_metabolic_enz"/>
</dbReference>
<dbReference type="AlphaFoldDB" id="C9YDI7"/>
<reference evidence="2" key="1">
    <citation type="journal article" date="2010" name="Nature">
        <title>The Dynamic genome of Hydra.</title>
        <authorList>
            <person name="Chapman J.A."/>
            <person name="Kirkness E.F."/>
            <person name="Simakov O."/>
            <person name="Hampson S.E."/>
            <person name="Mitros T."/>
            <person name="Weinmaier T."/>
            <person name="Rattei T."/>
            <person name="Balasubramanian P.G."/>
            <person name="Borman J."/>
            <person name="Busam D."/>
            <person name="Disbennett K."/>
            <person name="Pfannkoch C."/>
            <person name="Sumin N."/>
            <person name="Sutton G."/>
            <person name="Viswanathan L."/>
            <person name="Walenz B."/>
            <person name="Goodstein D.M."/>
            <person name="Hellsten U."/>
            <person name="Kawashima T."/>
            <person name="Prochnik S.E."/>
            <person name="Putnam N.H."/>
            <person name="Shu S."/>
            <person name="Blumberg B."/>
            <person name="Dana C.E."/>
            <person name="Gee L."/>
            <person name="Kibler D.F."/>
            <person name="Law L."/>
            <person name="Lindgens D."/>
            <person name="Martinez D.E."/>
            <person name="Peng J."/>
            <person name="Wigge P.A."/>
            <person name="Bertulat B."/>
            <person name="Guder C."/>
            <person name="Nakamura Y."/>
            <person name="Ozbek S."/>
            <person name="Watanabe H."/>
            <person name="Khalturin K."/>
            <person name="Hemmrich G."/>
            <person name="Franke A."/>
            <person name="Augustin R."/>
            <person name="Fraune S."/>
            <person name="Hayakawa E."/>
            <person name="Hayakawa S."/>
            <person name="Hirose M."/>
            <person name="Hwang J."/>
            <person name="Ikeo K."/>
            <person name="Nishimiya-Fujisawa C."/>
            <person name="Ogura A."/>
            <person name="Takahashi T."/>
            <person name="Steinmetz P.R."/>
            <person name="Zhang X."/>
            <person name="Aufschnaiter R."/>
            <person name="Eder M.K."/>
            <person name="Gorny A.K."/>
            <person name="Salvenmoser W."/>
            <person name="Heimberg A.M."/>
            <person name="Wheeler B.M."/>
            <person name="Peterson K.J."/>
            <person name="Boettger A."/>
            <person name="Tischler P."/>
            <person name="Wolf A."/>
            <person name="Gojobori T."/>
            <person name="Remington K.A."/>
            <person name="Strausberg R.L."/>
            <person name="Venter J."/>
            <person name="Technau U."/>
            <person name="Hobmayer B."/>
            <person name="Bosch T.C."/>
            <person name="Holstein T.W."/>
            <person name="Fujisawa T."/>
            <person name="Bode H.R."/>
            <person name="David C.N."/>
            <person name="Rokhsar D.S."/>
            <person name="Steele R.E."/>
        </authorList>
    </citation>
    <scope>NUCLEOTIDE SEQUENCE</scope>
</reference>
<evidence type="ECO:0000313" key="2">
    <source>
        <dbReference type="EMBL" id="CBA31302.1"/>
    </source>
</evidence>
<dbReference type="GO" id="GO:0016853">
    <property type="term" value="F:isomerase activity"/>
    <property type="evidence" value="ECO:0007669"/>
    <property type="project" value="UniProtKB-KW"/>
</dbReference>
<dbReference type="EMBL" id="FN543106">
    <property type="protein sequence ID" value="CBA31302.1"/>
    <property type="molecule type" value="Genomic_DNA"/>
</dbReference>
<keyword evidence="2" id="KW-0413">Isomerase</keyword>
<dbReference type="PANTHER" id="PTHR43245:SF13">
    <property type="entry name" value="UDP-D-APIOSE_UDP-D-XYLOSE SYNTHASE 2"/>
    <property type="match status" value="1"/>
</dbReference>
<dbReference type="InterPro" id="IPR036291">
    <property type="entry name" value="NAD(P)-bd_dom_sf"/>
</dbReference>
<protein>
    <recommendedName>
        <fullName evidence="1">NAD-dependent epimerase/dehydratase domain-containing protein</fullName>
    </recommendedName>
</protein>
<name>C9YDI7_CURXX</name>
<evidence type="ECO:0000259" key="1">
    <source>
        <dbReference type="Pfam" id="PF01370"/>
    </source>
</evidence>
<dbReference type="SUPFAM" id="SSF51735">
    <property type="entry name" value="NAD(P)-binding Rossmann-fold domains"/>
    <property type="match status" value="1"/>
</dbReference>
<proteinExistence type="predicted"/>
<sequence>MRGLLLAHAGPVMSQLHSQVVAIVGAGFIGRHLVRAFLAQGYRVQVLDRNPCPQEFQGAVHWSVGDYHDRTALTQALTGAALAYHLVSSTVPGDLHVDVARELHDNVVGSLNFAEVCSQAGVARMVFASSASVYGVQTQFPIGEGAATNPISAHGVHKLAVEKFLLIAQRERGLEARILRLANPYGPGQSLQGRQGFVAIAIGCLLNRQALTLRDAGTMVRDFIYVTDLAEAMLRGGVRDALPSVINLGAGLGHSLREVVDTVQELTGQTLSVVAAPARAVDIPLSVMDIALARQVLDFEPATSLADGIAKTLRHHGVSLVSD</sequence>
<dbReference type="Pfam" id="PF01370">
    <property type="entry name" value="Epimerase"/>
    <property type="match status" value="1"/>
</dbReference>
<dbReference type="PANTHER" id="PTHR43245">
    <property type="entry name" value="BIFUNCTIONAL POLYMYXIN RESISTANCE PROTEIN ARNA"/>
    <property type="match status" value="1"/>
</dbReference>
<organism evidence="2">
    <name type="scientific">Curvibacter symbiont subsp. Hydra magnipapillata</name>
    <dbReference type="NCBI Taxonomy" id="667019"/>
    <lineage>
        <taxon>Bacteria</taxon>
        <taxon>Pseudomonadati</taxon>
        <taxon>Pseudomonadota</taxon>
        <taxon>Betaproteobacteria</taxon>
        <taxon>Burkholderiales</taxon>
        <taxon>Comamonadaceae</taxon>
        <taxon>Curvibacter</taxon>
    </lineage>
</organism>
<gene>
    <name evidence="2" type="ORF">Csp_F36840</name>
</gene>
<dbReference type="Gene3D" id="3.40.50.720">
    <property type="entry name" value="NAD(P)-binding Rossmann-like Domain"/>
    <property type="match status" value="1"/>
</dbReference>
<dbReference type="InterPro" id="IPR001509">
    <property type="entry name" value="Epimerase_deHydtase"/>
</dbReference>
<accession>C9YDI7</accession>
<feature type="domain" description="NAD-dependent epimerase/dehydratase" evidence="1">
    <location>
        <begin position="23"/>
        <end position="236"/>
    </location>
</feature>